<gene>
    <name evidence="2" type="ORF">BAE44_0015093</name>
</gene>
<dbReference type="PANTHER" id="PTHR33935:SF21">
    <property type="entry name" value="PROLINE-RICH PROTEIN"/>
    <property type="match status" value="1"/>
</dbReference>
<dbReference type="STRING" id="888268.A0A1E5VFH4"/>
<name>A0A1E5VFH4_9POAL</name>
<feature type="compositionally biased region" description="Low complexity" evidence="1">
    <location>
        <begin position="167"/>
        <end position="180"/>
    </location>
</feature>
<evidence type="ECO:0008006" key="4">
    <source>
        <dbReference type="Google" id="ProtNLM"/>
    </source>
</evidence>
<dbReference type="PANTHER" id="PTHR33935">
    <property type="entry name" value="OS10G0148100 PROTEIN"/>
    <property type="match status" value="1"/>
</dbReference>
<organism evidence="2 3">
    <name type="scientific">Dichanthelium oligosanthes</name>
    <dbReference type="NCBI Taxonomy" id="888268"/>
    <lineage>
        <taxon>Eukaryota</taxon>
        <taxon>Viridiplantae</taxon>
        <taxon>Streptophyta</taxon>
        <taxon>Embryophyta</taxon>
        <taxon>Tracheophyta</taxon>
        <taxon>Spermatophyta</taxon>
        <taxon>Magnoliopsida</taxon>
        <taxon>Liliopsida</taxon>
        <taxon>Poales</taxon>
        <taxon>Poaceae</taxon>
        <taxon>PACMAD clade</taxon>
        <taxon>Panicoideae</taxon>
        <taxon>Panicodae</taxon>
        <taxon>Paniceae</taxon>
        <taxon>Dichantheliinae</taxon>
        <taxon>Dichanthelium</taxon>
    </lineage>
</organism>
<dbReference type="AlphaFoldDB" id="A0A1E5VFH4"/>
<protein>
    <recommendedName>
        <fullName evidence="4">Proline-rich protein</fullName>
    </recommendedName>
</protein>
<keyword evidence="3" id="KW-1185">Reference proteome</keyword>
<feature type="region of interest" description="Disordered" evidence="1">
    <location>
        <begin position="203"/>
        <end position="237"/>
    </location>
</feature>
<dbReference type="Pfam" id="PF01190">
    <property type="entry name" value="Pollen_Ole_e_1"/>
    <property type="match status" value="1"/>
</dbReference>
<proteinExistence type="predicted"/>
<feature type="compositionally biased region" description="Pro residues" evidence="1">
    <location>
        <begin position="208"/>
        <end position="222"/>
    </location>
</feature>
<sequence>MLMAIVIANAASGEVASSVIVGLAKCADCTGKNMMKAETAFKGLKVAIKCKNSNGEYKSKAVGELQSSGAFSVPLSVDLDGADCLAQLHTAAGRPCPGQEPSRIMLLADGSFVAIPGNTQQPSAECASVTICDPIKKHFLDHFHKKPEPEPEPEPKPQPEYHPPTPTYGSPTPTYGSPSPINHHFFEHSNKGHDYHHFIDHFHKKFVPPEPKPQPEYNPPTPSYGTPTPIYHPPAKN</sequence>
<dbReference type="Proteomes" id="UP000095767">
    <property type="component" value="Unassembled WGS sequence"/>
</dbReference>
<comment type="caution">
    <text evidence="2">The sequence shown here is derived from an EMBL/GenBank/DDBJ whole genome shotgun (WGS) entry which is preliminary data.</text>
</comment>
<feature type="compositionally biased region" description="Basic and acidic residues" evidence="1">
    <location>
        <begin position="143"/>
        <end position="159"/>
    </location>
</feature>
<evidence type="ECO:0000313" key="2">
    <source>
        <dbReference type="EMBL" id="OEL23888.1"/>
    </source>
</evidence>
<evidence type="ECO:0000313" key="3">
    <source>
        <dbReference type="Proteomes" id="UP000095767"/>
    </source>
</evidence>
<dbReference type="EMBL" id="LWDX02041315">
    <property type="protein sequence ID" value="OEL23888.1"/>
    <property type="molecule type" value="Genomic_DNA"/>
</dbReference>
<reference evidence="2 3" key="1">
    <citation type="submission" date="2016-09" db="EMBL/GenBank/DDBJ databases">
        <title>The draft genome of Dichanthelium oligosanthes: A C3 panicoid grass species.</title>
        <authorList>
            <person name="Studer A.J."/>
            <person name="Schnable J.C."/>
            <person name="Brutnell T.P."/>
        </authorList>
    </citation>
    <scope>NUCLEOTIDE SEQUENCE [LARGE SCALE GENOMIC DNA]</scope>
    <source>
        <strain evidence="3">cv. Kellogg 1175</strain>
        <tissue evidence="2">Leaf</tissue>
    </source>
</reference>
<accession>A0A1E5VFH4</accession>
<feature type="region of interest" description="Disordered" evidence="1">
    <location>
        <begin position="143"/>
        <end position="182"/>
    </location>
</feature>
<dbReference type="OrthoDB" id="683185at2759"/>
<evidence type="ECO:0000256" key="1">
    <source>
        <dbReference type="SAM" id="MobiDB-lite"/>
    </source>
</evidence>